<feature type="domain" description="CBS" evidence="12">
    <location>
        <begin position="582"/>
        <end position="642"/>
    </location>
</feature>
<reference evidence="14" key="1">
    <citation type="submission" date="2024-02" db="UniProtKB">
        <authorList>
            <consortium name="WormBaseParasite"/>
        </authorList>
    </citation>
    <scope>IDENTIFICATION</scope>
</reference>
<keyword evidence="4" id="KW-0677">Repeat</keyword>
<dbReference type="Gene3D" id="3.10.580.10">
    <property type="entry name" value="CBS-domain"/>
    <property type="match status" value="2"/>
</dbReference>
<feature type="transmembrane region" description="Helical" evidence="10">
    <location>
        <begin position="526"/>
        <end position="546"/>
    </location>
</feature>
<evidence type="ECO:0000256" key="2">
    <source>
        <dbReference type="ARBA" id="ARBA00022448"/>
    </source>
</evidence>
<dbReference type="Gene3D" id="1.10.3080.10">
    <property type="entry name" value="Clc chloride channel"/>
    <property type="match status" value="1"/>
</dbReference>
<keyword evidence="3 10" id="KW-0812">Transmembrane</keyword>
<dbReference type="Pfam" id="PF00654">
    <property type="entry name" value="Voltage_CLC"/>
    <property type="match status" value="1"/>
</dbReference>
<feature type="transmembrane region" description="Helical" evidence="10">
    <location>
        <begin position="132"/>
        <end position="156"/>
    </location>
</feature>
<dbReference type="InterPro" id="IPR000644">
    <property type="entry name" value="CBS_dom"/>
</dbReference>
<feature type="transmembrane region" description="Helical" evidence="10">
    <location>
        <begin position="322"/>
        <end position="343"/>
    </location>
</feature>
<evidence type="ECO:0000256" key="10">
    <source>
        <dbReference type="RuleBase" id="RU361221"/>
    </source>
</evidence>
<evidence type="ECO:0000256" key="5">
    <source>
        <dbReference type="ARBA" id="ARBA00022989"/>
    </source>
</evidence>
<evidence type="ECO:0000256" key="1">
    <source>
        <dbReference type="ARBA" id="ARBA00004141"/>
    </source>
</evidence>
<keyword evidence="13" id="KW-1185">Reference proteome</keyword>
<dbReference type="SUPFAM" id="SSF54631">
    <property type="entry name" value="CBS-domain pair"/>
    <property type="match status" value="1"/>
</dbReference>
<keyword evidence="7 10" id="KW-0472">Membrane</keyword>
<evidence type="ECO:0000256" key="8">
    <source>
        <dbReference type="ARBA" id="ARBA00023214"/>
    </source>
</evidence>
<feature type="transmembrane region" description="Helical" evidence="10">
    <location>
        <begin position="364"/>
        <end position="384"/>
    </location>
</feature>
<keyword evidence="2 10" id="KW-0813">Transport</keyword>
<keyword evidence="9" id="KW-0129">CBS domain</keyword>
<feature type="transmembrane region" description="Helical" evidence="10">
    <location>
        <begin position="434"/>
        <end position="451"/>
    </location>
</feature>
<dbReference type="GO" id="GO:0005886">
    <property type="term" value="C:plasma membrane"/>
    <property type="evidence" value="ECO:0007669"/>
    <property type="project" value="TreeGrafter"/>
</dbReference>
<protein>
    <recommendedName>
        <fullName evidence="10">Chloride channel protein</fullName>
    </recommendedName>
</protein>
<proteinExistence type="inferred from homology"/>
<dbReference type="InterPro" id="IPR050970">
    <property type="entry name" value="Cl_channel_volt-gated"/>
</dbReference>
<dbReference type="InterPro" id="IPR014743">
    <property type="entry name" value="Cl-channel_core"/>
</dbReference>
<evidence type="ECO:0000256" key="9">
    <source>
        <dbReference type="PROSITE-ProRule" id="PRU00703"/>
    </source>
</evidence>
<dbReference type="PRINTS" id="PR00762">
    <property type="entry name" value="CLCHANNEL"/>
</dbReference>
<dbReference type="CDD" id="cd03683">
    <property type="entry name" value="ClC_1_like"/>
    <property type="match status" value="1"/>
</dbReference>
<dbReference type="FunFam" id="3.10.580.10:FF:000048">
    <property type="entry name" value="Chloride channel 2c"/>
    <property type="match status" value="1"/>
</dbReference>
<feature type="compositionally biased region" description="Polar residues" evidence="11">
    <location>
        <begin position="737"/>
        <end position="755"/>
    </location>
</feature>
<name>A0AAF3FND8_9BILA</name>
<feature type="region of interest" description="Disordered" evidence="11">
    <location>
        <begin position="737"/>
        <end position="774"/>
    </location>
</feature>
<dbReference type="SUPFAM" id="SSF81340">
    <property type="entry name" value="Clc chloride channel"/>
    <property type="match status" value="1"/>
</dbReference>
<dbReference type="InterPro" id="IPR046342">
    <property type="entry name" value="CBS_dom_sf"/>
</dbReference>
<comment type="caution">
    <text evidence="10">Lacks conserved residue(s) required for the propagation of feature annotation.</text>
</comment>
<feature type="transmembrane region" description="Helical" evidence="10">
    <location>
        <begin position="88"/>
        <end position="112"/>
    </location>
</feature>
<dbReference type="Proteomes" id="UP000887575">
    <property type="component" value="Unassembled WGS sequence"/>
</dbReference>
<evidence type="ECO:0000313" key="14">
    <source>
        <dbReference type="WBParaSite" id="MBELARI_LOCUS871"/>
    </source>
</evidence>
<dbReference type="PANTHER" id="PTHR45720">
    <property type="entry name" value="CHLORIDE CHANNEL PROTEIN 2"/>
    <property type="match status" value="1"/>
</dbReference>
<comment type="similarity">
    <text evidence="10">Belongs to the chloride channel (TC 2.A.49) family.</text>
</comment>
<evidence type="ECO:0000256" key="6">
    <source>
        <dbReference type="ARBA" id="ARBA00023065"/>
    </source>
</evidence>
<keyword evidence="5 10" id="KW-1133">Transmembrane helix</keyword>
<keyword evidence="8 10" id="KW-0868">Chloride</keyword>
<sequence>MDGDLKKELKKLEHEYDYERTLNLGRFGRLPDNKLYIHENGKNGDFTTVHFDEKPIEKKSKWNFGIFTKVCEELGNRADTVRMVFADWVFLAVLGVLTACLSSTIDTIVVWFQQIQEWSINMSSEENFTGFVSMYTAWVLFFTLMIVTSATLVHYIAPQAIGSGLPEMKTIIRGVILKDYLTFRTLLSKVVGLIFSLGSGAPIGKMGPFVHISSILANQLCLFAARFDRAFGSESRRIETLTAACAIGVACTFSAPVGGVLFSIEVTTMYFSVRNYWRGFFGACCAATTIRLLKGVFAETEVTTSAFFQTYFPKDPYSVDELPLFAFLGIICGFLAASYISIYKHLVLFLRTSQFAKNLFQKRWMVYPVLVSVLLGGLTFPHGLGQFFVGRLRFARNLRDFYLNCTFAVEPGSALACNDEHNCPFIDSELPVNIMLLLFIVALFVLSIVSITLPIPGGVFMPTIVLGAAIGRLMGEITSEWAPNGIDASHFIFPGVYAVAGSAAFSGAVTHSVSVSVVVFEATGQLHCLLPVMIAVIIANAISTYFQPSFFDTIIKIKHLPFLPDIPPSSNIVHTVTAEKMMTSPVRFLCRVTKYEDIRKMLTEGPQLRMFPVVDGANTQMLLGTVNRRTLLEILEEHVGDGARKCEAETRVRRAIETIDKHFKNTQEITTSDPEITVTPEEVIQRRTFSEGMKTLPLFRASRSISPQQRVQFGSSISGKPDITRKCRFVVTAISPEPSTSHASSAELTFSGSETSSEKNPHSKNSLRKISSTNRRNAFCSMEQKEHEETVTSVSRLPKSESFDSADQHLTIHSLHSFHVDYQKMMKGYLRQAKKAITHLRKQSRKESSQLAIYGLTGIEREEWEHQRMSETFVFPEEFIDPAPFQLVRRTTLFKIHSIFSMLQLTKAYVTECGRLIGVVALCDVRRALEKSSDLAKDLSNDLRPPHHKDSDFREALKDVLTPAIEVIKPNMGRRGSKQIHFAEDDLENVFSKRPTSLRIRTESTGVEDFPIASETRRVQSFLRKSLGQSENLVDAVVYLRRKSMHVSRRRQSKVGPESVNEQKPKE</sequence>
<evidence type="ECO:0000313" key="13">
    <source>
        <dbReference type="Proteomes" id="UP000887575"/>
    </source>
</evidence>
<dbReference type="PANTHER" id="PTHR45720:SF13">
    <property type="entry name" value="CHLORIDE CHANNEL PROTEIN"/>
    <property type="match status" value="1"/>
</dbReference>
<evidence type="ECO:0000256" key="11">
    <source>
        <dbReference type="SAM" id="MobiDB-lite"/>
    </source>
</evidence>
<feature type="transmembrane region" description="Helical" evidence="10">
    <location>
        <begin position="495"/>
        <end position="519"/>
    </location>
</feature>
<evidence type="ECO:0000256" key="4">
    <source>
        <dbReference type="ARBA" id="ARBA00022737"/>
    </source>
</evidence>
<evidence type="ECO:0000259" key="12">
    <source>
        <dbReference type="PROSITE" id="PS51371"/>
    </source>
</evidence>
<feature type="region of interest" description="Disordered" evidence="11">
    <location>
        <begin position="1046"/>
        <end position="1067"/>
    </location>
</feature>
<feature type="transmembrane region" description="Helical" evidence="10">
    <location>
        <begin position="458"/>
        <end position="475"/>
    </location>
</feature>
<comment type="subcellular location">
    <subcellularLocation>
        <location evidence="1 10">Membrane</location>
        <topology evidence="1 10">Multi-pass membrane protein</topology>
    </subcellularLocation>
</comment>
<dbReference type="InterPro" id="IPR001807">
    <property type="entry name" value="ClC"/>
</dbReference>
<accession>A0AAF3FND8</accession>
<dbReference type="WBParaSite" id="MBELARI_LOCUS871">
    <property type="protein sequence ID" value="MBELARI_LOCUS871"/>
    <property type="gene ID" value="MBELARI_LOCUS871"/>
</dbReference>
<evidence type="ECO:0000256" key="7">
    <source>
        <dbReference type="ARBA" id="ARBA00023136"/>
    </source>
</evidence>
<dbReference type="FunFam" id="1.10.3080.10:FF:000022">
    <property type="entry name" value="Chloride channel protein"/>
    <property type="match status" value="1"/>
</dbReference>
<organism evidence="13 14">
    <name type="scientific">Mesorhabditis belari</name>
    <dbReference type="NCBI Taxonomy" id="2138241"/>
    <lineage>
        <taxon>Eukaryota</taxon>
        <taxon>Metazoa</taxon>
        <taxon>Ecdysozoa</taxon>
        <taxon>Nematoda</taxon>
        <taxon>Chromadorea</taxon>
        <taxon>Rhabditida</taxon>
        <taxon>Rhabditina</taxon>
        <taxon>Rhabditomorpha</taxon>
        <taxon>Rhabditoidea</taxon>
        <taxon>Rhabditidae</taxon>
        <taxon>Mesorhabditinae</taxon>
        <taxon>Mesorhabditis</taxon>
    </lineage>
</organism>
<dbReference type="PROSITE" id="PS51371">
    <property type="entry name" value="CBS"/>
    <property type="match status" value="1"/>
</dbReference>
<dbReference type="GO" id="GO:0005247">
    <property type="term" value="F:voltage-gated chloride channel activity"/>
    <property type="evidence" value="ECO:0007669"/>
    <property type="project" value="TreeGrafter"/>
</dbReference>
<dbReference type="AlphaFoldDB" id="A0AAF3FND8"/>
<evidence type="ECO:0000256" key="3">
    <source>
        <dbReference type="ARBA" id="ARBA00022692"/>
    </source>
</evidence>
<keyword evidence="6 10" id="KW-0406">Ion transport</keyword>
<feature type="transmembrane region" description="Helical" evidence="10">
    <location>
        <begin position="240"/>
        <end position="264"/>
    </location>
</feature>